<dbReference type="InterPro" id="IPR051970">
    <property type="entry name" value="TEL2_Regulation"/>
</dbReference>
<feature type="domain" description="Telomere length regulation protein conserved" evidence="2">
    <location>
        <begin position="455"/>
        <end position="569"/>
    </location>
</feature>
<dbReference type="GO" id="GO:0051879">
    <property type="term" value="F:Hsp90 protein binding"/>
    <property type="evidence" value="ECO:0007669"/>
    <property type="project" value="TreeGrafter"/>
</dbReference>
<protein>
    <recommendedName>
        <fullName evidence="2">Telomere length regulation protein conserved domain-containing protein</fullName>
    </recommendedName>
</protein>
<evidence type="ECO:0000259" key="2">
    <source>
        <dbReference type="Pfam" id="PF10193"/>
    </source>
</evidence>
<comment type="similarity">
    <text evidence="1">Belongs to the TEL2 family.</text>
</comment>
<dbReference type="InterPro" id="IPR038528">
    <property type="entry name" value="TEL2_C_sf"/>
</dbReference>
<dbReference type="GO" id="GO:0005829">
    <property type="term" value="C:cytosol"/>
    <property type="evidence" value="ECO:0007669"/>
    <property type="project" value="TreeGrafter"/>
</dbReference>
<proteinExistence type="inferred from homology"/>
<keyword evidence="4" id="KW-1185">Reference proteome</keyword>
<name>A0AAX4H875_9ASCO</name>
<dbReference type="AlphaFoldDB" id="A0AAX4H875"/>
<dbReference type="PANTHER" id="PTHR15830">
    <property type="entry name" value="TELOMERE LENGTH REGULATION PROTEIN TEL2 FAMILY MEMBER"/>
    <property type="match status" value="1"/>
</dbReference>
<evidence type="ECO:0000313" key="4">
    <source>
        <dbReference type="Proteomes" id="UP001338582"/>
    </source>
</evidence>
<accession>A0AAX4H875</accession>
<evidence type="ECO:0000313" key="3">
    <source>
        <dbReference type="EMBL" id="WPK24790.1"/>
    </source>
</evidence>
<dbReference type="GO" id="GO:0042162">
    <property type="term" value="F:telomeric DNA binding"/>
    <property type="evidence" value="ECO:0007669"/>
    <property type="project" value="TreeGrafter"/>
</dbReference>
<dbReference type="KEGG" id="asau:88173146"/>
<evidence type="ECO:0000256" key="1">
    <source>
        <dbReference type="ARBA" id="ARBA00006133"/>
    </source>
</evidence>
<dbReference type="InterPro" id="IPR019337">
    <property type="entry name" value="Telomere_length_regulation_dom"/>
</dbReference>
<dbReference type="GO" id="GO:0051083">
    <property type="term" value="P:'de novo' cotranslational protein folding"/>
    <property type="evidence" value="ECO:0007669"/>
    <property type="project" value="TreeGrafter"/>
</dbReference>
<dbReference type="EMBL" id="CP138895">
    <property type="protein sequence ID" value="WPK24790.1"/>
    <property type="molecule type" value="Genomic_DNA"/>
</dbReference>
<dbReference type="RefSeq" id="XP_062877173.1">
    <property type="nucleotide sequence ID" value="XM_063021103.1"/>
</dbReference>
<organism evidence="3 4">
    <name type="scientific">Australozyma saopauloensis</name>
    <dbReference type="NCBI Taxonomy" id="291208"/>
    <lineage>
        <taxon>Eukaryota</taxon>
        <taxon>Fungi</taxon>
        <taxon>Dikarya</taxon>
        <taxon>Ascomycota</taxon>
        <taxon>Saccharomycotina</taxon>
        <taxon>Pichiomycetes</taxon>
        <taxon>Metschnikowiaceae</taxon>
        <taxon>Australozyma</taxon>
    </lineage>
</organism>
<sequence length="818" mass="91997">MLDILKNKPDPESIEECILSVDSASQVESLRLVSLLLQYTIPEVFRELPSSTREHIIVLFRTALGLGNLVGRIAMCIRSKPSAANEQTLLAYLDLLDHVFLAELVYTALKVDLSRKAIYTRELEKLLFRGKAFSVIGELSLVYPNIQVPAVFRHMDAYSRYLAKELLFLDDPTPFVSPLFSLGSGLLNQFIDVMFTPENIPNLITMRSSMKRYERKAFIAKFFDYSTTLIPKDFIHKEKIIALYQLSSQFLDGSVWDELTIENLLARCDYSLNLLAALLIDDSMGMSRILIRSWGNKNLMEKEPIPMQQFRTHLLACVCSQLPKDSLKSMLRSSEFLTAMSNRLQSFSNKVKALGILFADELSRVSEEKTIFSIDVSDEISIPAVRILKSESTGVADEAWAKLQQPIISEVASVEMGEVQALMKPMKLADSVAENLSDDEDDPTMATSSKKVSNPIYIRDILSYLSVDTKDPQAYEKRKIALQTAPRLLLQRKGFGSEVAFYAESLLTQLTALTNFYEEDDFEAQRLNAMIAVVESSPQSTTHICHLLLTGDYSLQQRMCLLSTMVLSARELRGFKRDGLVKKEPQFPTKMLPNRLHSMYLSMDDETSRVQQLIQDEVMSEPAEEAKDQLAGGKILRISSGLKRKAQNNDLLISKDQLRAYGSIVGKNFFFPLVAVWYESGGIDIGHYSPILIGHFIKSLSLILHSAFPVAAEINDMVREFLGIVVPVLQRTTADQLQIIESSVTGLMVVLDVVDDSILVSNFDHMVSAAANAIQQCFELIIDDRIKSLCAGFLYRVATLRQTLERSLMDQMNGSFYS</sequence>
<reference evidence="3 4" key="1">
    <citation type="submission" date="2023-10" db="EMBL/GenBank/DDBJ databases">
        <title>Draft Genome Sequence of Candida saopaulonensis from a very Premature Infant with Sepsis.</title>
        <authorList>
            <person name="Ning Y."/>
            <person name="Dai R."/>
            <person name="Xiao M."/>
            <person name="Xu Y."/>
            <person name="Yan Q."/>
            <person name="Zhang L."/>
        </authorList>
    </citation>
    <scope>NUCLEOTIDE SEQUENCE [LARGE SCALE GENOMIC DNA]</scope>
    <source>
        <strain evidence="3 4">19XY460</strain>
    </source>
</reference>
<dbReference type="PANTHER" id="PTHR15830:SF10">
    <property type="entry name" value="TELOMERE LENGTH REGULATION PROTEIN TEL2 HOMOLOG"/>
    <property type="match status" value="1"/>
</dbReference>
<dbReference type="Pfam" id="PF10193">
    <property type="entry name" value="Telomere_reg-2"/>
    <property type="match status" value="1"/>
</dbReference>
<dbReference type="Gene3D" id="1.25.40.720">
    <property type="entry name" value="Telomere length regulation protein 2, C-terminal domain"/>
    <property type="match status" value="2"/>
</dbReference>
<dbReference type="GeneID" id="88173146"/>
<dbReference type="Proteomes" id="UP001338582">
    <property type="component" value="Chromosome 2"/>
</dbReference>
<gene>
    <name evidence="3" type="ORF">PUMCH_002081</name>
</gene>